<dbReference type="SUPFAM" id="SSF56935">
    <property type="entry name" value="Porins"/>
    <property type="match status" value="1"/>
</dbReference>
<dbReference type="InterPro" id="IPR039426">
    <property type="entry name" value="TonB-dep_rcpt-like"/>
</dbReference>
<evidence type="ECO:0000256" key="4">
    <source>
        <dbReference type="ARBA" id="ARBA00022452"/>
    </source>
</evidence>
<dbReference type="PANTHER" id="PTHR32552:SF68">
    <property type="entry name" value="FERRICHROME OUTER MEMBRANE TRANSPORTER_PHAGE RECEPTOR"/>
    <property type="match status" value="1"/>
</dbReference>
<dbReference type="Gene3D" id="2.40.170.20">
    <property type="entry name" value="TonB-dependent receptor, beta-barrel domain"/>
    <property type="match status" value="1"/>
</dbReference>
<evidence type="ECO:0000256" key="11">
    <source>
        <dbReference type="ARBA" id="ARBA00023136"/>
    </source>
</evidence>
<proteinExistence type="inferred from homology"/>
<dbReference type="InterPro" id="IPR000531">
    <property type="entry name" value="Beta-barrel_TonB"/>
</dbReference>
<feature type="signal peptide" evidence="16">
    <location>
        <begin position="1"/>
        <end position="31"/>
    </location>
</feature>
<evidence type="ECO:0000256" key="9">
    <source>
        <dbReference type="ARBA" id="ARBA00023065"/>
    </source>
</evidence>
<evidence type="ECO:0000256" key="1">
    <source>
        <dbReference type="ARBA" id="ARBA00004571"/>
    </source>
</evidence>
<comment type="subcellular location">
    <subcellularLocation>
        <location evidence="1 14">Cell outer membrane</location>
        <topology evidence="1 14">Multi-pass membrane protein</topology>
    </subcellularLocation>
</comment>
<name>A0A370FZ65_GLULI</name>
<dbReference type="Pfam" id="PF07715">
    <property type="entry name" value="Plug"/>
    <property type="match status" value="1"/>
</dbReference>
<evidence type="ECO:0000256" key="13">
    <source>
        <dbReference type="ARBA" id="ARBA00023237"/>
    </source>
</evidence>
<organism evidence="19 20">
    <name type="scientific">Gluconacetobacter liquefaciens</name>
    <name type="common">Acetobacter liquefaciens</name>
    <dbReference type="NCBI Taxonomy" id="89584"/>
    <lineage>
        <taxon>Bacteria</taxon>
        <taxon>Pseudomonadati</taxon>
        <taxon>Pseudomonadota</taxon>
        <taxon>Alphaproteobacteria</taxon>
        <taxon>Acetobacterales</taxon>
        <taxon>Acetobacteraceae</taxon>
        <taxon>Gluconacetobacter</taxon>
    </lineage>
</organism>
<keyword evidence="20" id="KW-1185">Reference proteome</keyword>
<dbReference type="AlphaFoldDB" id="A0A370FZ65"/>
<dbReference type="InterPro" id="IPR036942">
    <property type="entry name" value="Beta-barrel_TonB_sf"/>
</dbReference>
<evidence type="ECO:0000256" key="6">
    <source>
        <dbReference type="ARBA" id="ARBA00022692"/>
    </source>
</evidence>
<reference evidence="18 21" key="2">
    <citation type="submission" date="2020-04" db="EMBL/GenBank/DDBJ databases">
        <title>Description of novel Gluconacetobacter.</title>
        <authorList>
            <person name="Sombolestani A."/>
        </authorList>
    </citation>
    <scope>NUCLEOTIDE SEQUENCE [LARGE SCALE GENOMIC DNA]</scope>
    <source>
        <strain evidence="18 21">LMG 1382</strain>
    </source>
</reference>
<dbReference type="GO" id="GO:0009279">
    <property type="term" value="C:cell outer membrane"/>
    <property type="evidence" value="ECO:0007669"/>
    <property type="project" value="UniProtKB-SubCell"/>
</dbReference>
<evidence type="ECO:0000256" key="8">
    <source>
        <dbReference type="ARBA" id="ARBA00023004"/>
    </source>
</evidence>
<dbReference type="NCBIfam" id="TIGR01783">
    <property type="entry name" value="TonB-siderophor"/>
    <property type="match status" value="1"/>
</dbReference>
<evidence type="ECO:0000256" key="16">
    <source>
        <dbReference type="SAM" id="SignalP"/>
    </source>
</evidence>
<dbReference type="SMART" id="SM00965">
    <property type="entry name" value="STN"/>
    <property type="match status" value="1"/>
</dbReference>
<dbReference type="InterPro" id="IPR011662">
    <property type="entry name" value="Secretin/TonB_short_N"/>
</dbReference>
<keyword evidence="13 14" id="KW-0998">Cell outer membrane</keyword>
<reference evidence="19 20" key="1">
    <citation type="submission" date="2018-07" db="EMBL/GenBank/DDBJ databases">
        <title>Genomic Encyclopedia of Type Strains, Phase IV (KMG-IV): sequencing the most valuable type-strain genomes for metagenomic binning, comparative biology and taxonomic classification.</title>
        <authorList>
            <person name="Goeker M."/>
        </authorList>
    </citation>
    <scope>NUCLEOTIDE SEQUENCE [LARGE SCALE GENOMIC DNA]</scope>
    <source>
        <strain evidence="19 20">DSM 5603</strain>
    </source>
</reference>
<keyword evidence="4 14" id="KW-1134">Transmembrane beta strand</keyword>
<dbReference type="CDD" id="cd01347">
    <property type="entry name" value="ligand_gated_channel"/>
    <property type="match status" value="1"/>
</dbReference>
<evidence type="ECO:0000313" key="18">
    <source>
        <dbReference type="EMBL" id="MBB2187213.1"/>
    </source>
</evidence>
<dbReference type="GO" id="GO:0015891">
    <property type="term" value="P:siderophore transport"/>
    <property type="evidence" value="ECO:0007669"/>
    <property type="project" value="InterPro"/>
</dbReference>
<feature type="chain" id="PRO_5044585201" evidence="16">
    <location>
        <begin position="32"/>
        <end position="850"/>
    </location>
</feature>
<evidence type="ECO:0000313" key="20">
    <source>
        <dbReference type="Proteomes" id="UP000254958"/>
    </source>
</evidence>
<dbReference type="Gene3D" id="2.170.130.10">
    <property type="entry name" value="TonB-dependent receptor, plug domain"/>
    <property type="match status" value="1"/>
</dbReference>
<dbReference type="InterPro" id="IPR037066">
    <property type="entry name" value="Plug_dom_sf"/>
</dbReference>
<keyword evidence="10 15" id="KW-0798">TonB box</keyword>
<evidence type="ECO:0000256" key="14">
    <source>
        <dbReference type="PROSITE-ProRule" id="PRU01360"/>
    </source>
</evidence>
<keyword evidence="11 14" id="KW-0472">Membrane</keyword>
<gene>
    <name evidence="19" type="ORF">C7453_10846</name>
    <name evidence="18" type="ORF">HLH32_12630</name>
</gene>
<keyword evidence="6 14" id="KW-0812">Transmembrane</keyword>
<evidence type="ECO:0000256" key="12">
    <source>
        <dbReference type="ARBA" id="ARBA00023170"/>
    </source>
</evidence>
<dbReference type="EMBL" id="JABEQI010000007">
    <property type="protein sequence ID" value="MBB2187213.1"/>
    <property type="molecule type" value="Genomic_DNA"/>
</dbReference>
<dbReference type="Pfam" id="PF00593">
    <property type="entry name" value="TonB_dep_Rec_b-barrel"/>
    <property type="match status" value="1"/>
</dbReference>
<dbReference type="RefSeq" id="WP_114728115.1">
    <property type="nucleotide sequence ID" value="NZ_BJMI01000017.1"/>
</dbReference>
<evidence type="ECO:0000256" key="15">
    <source>
        <dbReference type="RuleBase" id="RU003357"/>
    </source>
</evidence>
<dbReference type="InterPro" id="IPR010105">
    <property type="entry name" value="TonB_sidphr_rcpt"/>
</dbReference>
<dbReference type="InterPro" id="IPR012910">
    <property type="entry name" value="Plug_dom"/>
</dbReference>
<keyword evidence="8" id="KW-0408">Iron</keyword>
<keyword evidence="12 19" id="KW-0675">Receptor</keyword>
<evidence type="ECO:0000313" key="19">
    <source>
        <dbReference type="EMBL" id="RDI36755.1"/>
    </source>
</evidence>
<keyword evidence="5" id="KW-0410">Iron transport</keyword>
<keyword evidence="7 16" id="KW-0732">Signal</keyword>
<keyword evidence="3 14" id="KW-0813">Transport</keyword>
<accession>A0A370FZ65</accession>
<comment type="caution">
    <text evidence="19">The sequence shown here is derived from an EMBL/GenBank/DDBJ whole genome shotgun (WGS) entry which is preliminary data.</text>
</comment>
<evidence type="ECO:0000259" key="17">
    <source>
        <dbReference type="SMART" id="SM00965"/>
    </source>
</evidence>
<protein>
    <submittedName>
        <fullName evidence="19">Iron complex outermembrane receptor protein</fullName>
    </submittedName>
    <submittedName>
        <fullName evidence="18">TonB-dependent siderophore receptor</fullName>
    </submittedName>
</protein>
<dbReference type="GO" id="GO:0015344">
    <property type="term" value="F:siderophore uptake transmembrane transporter activity"/>
    <property type="evidence" value="ECO:0007669"/>
    <property type="project" value="TreeGrafter"/>
</dbReference>
<evidence type="ECO:0000256" key="5">
    <source>
        <dbReference type="ARBA" id="ARBA00022496"/>
    </source>
</evidence>
<dbReference type="OrthoDB" id="9760333at2"/>
<feature type="domain" description="Secretin/TonB short N-terminal" evidence="17">
    <location>
        <begin position="71"/>
        <end position="122"/>
    </location>
</feature>
<keyword evidence="9" id="KW-0406">Ion transport</keyword>
<comment type="similarity">
    <text evidence="2 14 15">Belongs to the TonB-dependent receptor family.</text>
</comment>
<evidence type="ECO:0000256" key="7">
    <source>
        <dbReference type="ARBA" id="ARBA00022729"/>
    </source>
</evidence>
<dbReference type="Gene3D" id="3.55.50.30">
    <property type="match status" value="1"/>
</dbReference>
<sequence>MISGQHGTRRIIRHWRYYLMVGIAQTAFSHAAPTFASPTDMTQLAAQTRAFNIPAQPLATALAAFARQSGRQMSYDPAITTGVTAHGVSGTMAPEAALATLLAGTPVHFHRLNASTLVLDRTTSSTITLGPVRVGGATTHQDPTGPGIGYVAENTLAGTKTDTPITEIPNSIYVVTKQQMIDQQPQNVQEALRYVAGVRTEGAGTYGDASPNTAGSIMQRGFDTKQFVDGLLTESTSAGETAFLDRIEVVNGPASVMYGQSNPGGLLATSLKKPTDTPLHQVSLGFGNWGRYELTADVSDKLTQSGNVRYRVAAIGVTQGTQTDHIDYHRVGVLPSITWDIDPRTSLTLTGMYMYTPGNGVGLEYPLLGTMLPLDGRRISRSTYLGLINANTQSSKDAMFEYQFSHRFNRFISFRQVFRWENSNDSNNSFYYDGTGSPGQVYLQPWWTQDRNTTTGLDTRIFGKFDTGPLQHTWVVGSDFRMFDWDFLSTSDKSGNEPLVDAFTNPTSHYVPCYSALSGCTVRNSVSRFNYFQEGVYFQDQIKWRGLSILLGGRQDWVNYGAKYENYSTTNAEGMTSSQSGASRAAPQPQSAFTWRAGLVYTLPFGLSPYFSYATSFIPQNSTNWQGQPFAPLTGQQFEAGLKYKVPHRDILLTASAFHIDENHYLISDITHSGYQYDGGRVRSQGVEVSANANVTRDLRLVASYTFTDLRFARTNKSAKRYDPYTDSSYGDALSQQGMSVPNIPRNMFSLFVDYTFPIRALRGLGINGGMRYTGTTYGDSVESFKTPAYLLFDIGAHYDLGHATSVLKGLKAQIAISNLTNKYYTVSCTSWACNLGQGRKIYGNLTYNW</sequence>
<evidence type="ECO:0000256" key="2">
    <source>
        <dbReference type="ARBA" id="ARBA00009810"/>
    </source>
</evidence>
<dbReference type="Proteomes" id="UP000254958">
    <property type="component" value="Unassembled WGS sequence"/>
</dbReference>
<dbReference type="Proteomes" id="UP000562982">
    <property type="component" value="Unassembled WGS sequence"/>
</dbReference>
<dbReference type="PROSITE" id="PS52016">
    <property type="entry name" value="TONB_DEPENDENT_REC_3"/>
    <property type="match status" value="1"/>
</dbReference>
<evidence type="ECO:0000313" key="21">
    <source>
        <dbReference type="Proteomes" id="UP000562982"/>
    </source>
</evidence>
<dbReference type="PANTHER" id="PTHR32552">
    <property type="entry name" value="FERRICHROME IRON RECEPTOR-RELATED"/>
    <property type="match status" value="1"/>
</dbReference>
<evidence type="ECO:0000256" key="3">
    <source>
        <dbReference type="ARBA" id="ARBA00022448"/>
    </source>
</evidence>
<evidence type="ECO:0000256" key="10">
    <source>
        <dbReference type="ARBA" id="ARBA00023077"/>
    </source>
</evidence>
<dbReference type="GO" id="GO:0038023">
    <property type="term" value="F:signaling receptor activity"/>
    <property type="evidence" value="ECO:0007669"/>
    <property type="project" value="InterPro"/>
</dbReference>
<dbReference type="EMBL" id="QQAW01000008">
    <property type="protein sequence ID" value="RDI36755.1"/>
    <property type="molecule type" value="Genomic_DNA"/>
</dbReference>